<accession>A0A9P7JPR7</accession>
<dbReference type="AlphaFoldDB" id="A0A9P7JPR7"/>
<feature type="transmembrane region" description="Helical" evidence="7">
    <location>
        <begin position="176"/>
        <end position="197"/>
    </location>
</feature>
<reference evidence="9" key="1">
    <citation type="journal article" date="2020" name="New Phytol.">
        <title>Comparative genomics reveals dynamic genome evolution in host specialist ectomycorrhizal fungi.</title>
        <authorList>
            <person name="Lofgren L.A."/>
            <person name="Nguyen N.H."/>
            <person name="Vilgalys R."/>
            <person name="Ruytinx J."/>
            <person name="Liao H.L."/>
            <person name="Branco S."/>
            <person name="Kuo A."/>
            <person name="LaButti K."/>
            <person name="Lipzen A."/>
            <person name="Andreopoulos W."/>
            <person name="Pangilinan J."/>
            <person name="Riley R."/>
            <person name="Hundley H."/>
            <person name="Na H."/>
            <person name="Barry K."/>
            <person name="Grigoriev I.V."/>
            <person name="Stajich J.E."/>
            <person name="Kennedy P.G."/>
        </authorList>
    </citation>
    <scope>NUCLEOTIDE SEQUENCE</scope>
    <source>
        <strain evidence="9">FC423</strain>
    </source>
</reference>
<keyword evidence="4 7" id="KW-0472">Membrane</keyword>
<dbReference type="OrthoDB" id="444631at2759"/>
<keyword evidence="3 7" id="KW-1133">Transmembrane helix</keyword>
<feature type="transmembrane region" description="Helical" evidence="7">
    <location>
        <begin position="64"/>
        <end position="86"/>
    </location>
</feature>
<dbReference type="InterPro" id="IPR052337">
    <property type="entry name" value="SAT4-like"/>
</dbReference>
<comment type="caution">
    <text evidence="9">The sequence shown here is derived from an EMBL/GenBank/DDBJ whole genome shotgun (WGS) entry which is preliminary data.</text>
</comment>
<evidence type="ECO:0000256" key="6">
    <source>
        <dbReference type="SAM" id="MobiDB-lite"/>
    </source>
</evidence>
<dbReference type="Proteomes" id="UP000823399">
    <property type="component" value="Unassembled WGS sequence"/>
</dbReference>
<feature type="transmembrane region" description="Helical" evidence="7">
    <location>
        <begin position="143"/>
        <end position="164"/>
    </location>
</feature>
<sequence length="267" mass="30370">MIFDFALLLADCLYLQDYKKYPQSSRIALYYIVSQSFYGVVWSSKLSMLFTIVRLTIPGRFRRFLLCTVAFFGIIWALLFSQLWWICETEPDWKKQPLPQCDLGGRIAITQMITDVLADVILIVAPFSLIYKVRLSRSQKVRILAVFSTSAVTTIVSLTHAYYILSGGGLREVMAGIVECSMSLIVVNLSVVVAFIFRLSSDDDSPSTPTPMVTFGGQRRTRVAVAVESTTIVLQDLSESRHHTMKRSDDDDVTLHNRERKQEKEWC</sequence>
<feature type="transmembrane region" description="Helical" evidence="7">
    <location>
        <begin position="28"/>
        <end position="52"/>
    </location>
</feature>
<gene>
    <name evidence="9" type="ORF">F5147DRAFT_717943</name>
</gene>
<dbReference type="PANTHER" id="PTHR33048:SF47">
    <property type="entry name" value="INTEGRAL MEMBRANE PROTEIN-RELATED"/>
    <property type="match status" value="1"/>
</dbReference>
<evidence type="ECO:0000313" key="9">
    <source>
        <dbReference type="EMBL" id="KAG2095711.1"/>
    </source>
</evidence>
<dbReference type="EMBL" id="JABBWM010000073">
    <property type="protein sequence ID" value="KAG2095711.1"/>
    <property type="molecule type" value="Genomic_DNA"/>
</dbReference>
<protein>
    <recommendedName>
        <fullName evidence="8">Rhodopsin domain-containing protein</fullName>
    </recommendedName>
</protein>
<keyword evidence="2 7" id="KW-0812">Transmembrane</keyword>
<keyword evidence="10" id="KW-1185">Reference proteome</keyword>
<evidence type="ECO:0000259" key="8">
    <source>
        <dbReference type="Pfam" id="PF20684"/>
    </source>
</evidence>
<name>A0A9P7JPR7_9AGAM</name>
<comment type="similarity">
    <text evidence="5">Belongs to the SAT4 family.</text>
</comment>
<proteinExistence type="inferred from homology"/>
<organism evidence="9 10">
    <name type="scientific">Suillus discolor</name>
    <dbReference type="NCBI Taxonomy" id="1912936"/>
    <lineage>
        <taxon>Eukaryota</taxon>
        <taxon>Fungi</taxon>
        <taxon>Dikarya</taxon>
        <taxon>Basidiomycota</taxon>
        <taxon>Agaricomycotina</taxon>
        <taxon>Agaricomycetes</taxon>
        <taxon>Agaricomycetidae</taxon>
        <taxon>Boletales</taxon>
        <taxon>Suillineae</taxon>
        <taxon>Suillaceae</taxon>
        <taxon>Suillus</taxon>
    </lineage>
</organism>
<dbReference type="PANTHER" id="PTHR33048">
    <property type="entry name" value="PTH11-LIKE INTEGRAL MEMBRANE PROTEIN (AFU_ORTHOLOGUE AFUA_5G11245)"/>
    <property type="match status" value="1"/>
</dbReference>
<evidence type="ECO:0000256" key="3">
    <source>
        <dbReference type="ARBA" id="ARBA00022989"/>
    </source>
</evidence>
<evidence type="ECO:0000256" key="5">
    <source>
        <dbReference type="ARBA" id="ARBA00038359"/>
    </source>
</evidence>
<evidence type="ECO:0000256" key="7">
    <source>
        <dbReference type="SAM" id="Phobius"/>
    </source>
</evidence>
<feature type="region of interest" description="Disordered" evidence="6">
    <location>
        <begin position="243"/>
        <end position="267"/>
    </location>
</feature>
<dbReference type="RefSeq" id="XP_041287968.1">
    <property type="nucleotide sequence ID" value="XM_041438681.1"/>
</dbReference>
<feature type="domain" description="Rhodopsin" evidence="8">
    <location>
        <begin position="25"/>
        <end position="193"/>
    </location>
</feature>
<evidence type="ECO:0000313" key="10">
    <source>
        <dbReference type="Proteomes" id="UP000823399"/>
    </source>
</evidence>
<evidence type="ECO:0000256" key="2">
    <source>
        <dbReference type="ARBA" id="ARBA00022692"/>
    </source>
</evidence>
<evidence type="ECO:0000256" key="1">
    <source>
        <dbReference type="ARBA" id="ARBA00004141"/>
    </source>
</evidence>
<dbReference type="GeneID" id="64700940"/>
<comment type="subcellular location">
    <subcellularLocation>
        <location evidence="1">Membrane</location>
        <topology evidence="1">Multi-pass membrane protein</topology>
    </subcellularLocation>
</comment>
<dbReference type="InterPro" id="IPR049326">
    <property type="entry name" value="Rhodopsin_dom_fungi"/>
</dbReference>
<dbReference type="Pfam" id="PF20684">
    <property type="entry name" value="Fung_rhodopsin"/>
    <property type="match status" value="1"/>
</dbReference>
<dbReference type="GO" id="GO:0016020">
    <property type="term" value="C:membrane"/>
    <property type="evidence" value="ECO:0007669"/>
    <property type="project" value="UniProtKB-SubCell"/>
</dbReference>
<evidence type="ECO:0000256" key="4">
    <source>
        <dbReference type="ARBA" id="ARBA00023136"/>
    </source>
</evidence>
<feature type="transmembrane region" description="Helical" evidence="7">
    <location>
        <begin position="106"/>
        <end position="131"/>
    </location>
</feature>